<dbReference type="InterPro" id="IPR040256">
    <property type="entry name" value="At4g02000-like"/>
</dbReference>
<dbReference type="AlphaFoldDB" id="A0A2U1KPX3"/>
<name>A0A2U1KPX3_ARTAN</name>
<dbReference type="PANTHER" id="PTHR31286:SF180">
    <property type="entry name" value="OS10G0362600 PROTEIN"/>
    <property type="match status" value="1"/>
</dbReference>
<keyword evidence="3" id="KW-1185">Reference proteome</keyword>
<feature type="compositionally biased region" description="Low complexity" evidence="1">
    <location>
        <begin position="63"/>
        <end position="73"/>
    </location>
</feature>
<dbReference type="PANTHER" id="PTHR31286">
    <property type="entry name" value="GLYCINE-RICH CELL WALL STRUCTURAL PROTEIN 1.8-LIKE"/>
    <property type="match status" value="1"/>
</dbReference>
<sequence length="591" mass="65454">MTDPEPLPPNLNPPPLPVEEGVRTKKANKKSKNDARVSIKLSSEVAKSSHKIKKGSQKNTRGSSSVKSNSSVRSLDDMDEESEAMVEMKDREESIDGVVGTEEGLLAKKPKVSDVVNGEELHEGVKEQNKESVMFPEVEVRNFVHSSVSTVNNNNDSMMNKSYVVQPDMPIPVHENPVLNPNQNKDVQPNNIGGSGNVNGSSTGLVDNLNGSSEVNNGSQGLKYSEYVVGESSMSKDVDMQDTNSSKKPMSFSNVVKGPFGSVNNRLRITTAMCERSNGRANFARVLVEVDATKGIVDSVEVCYRGLGRSMLLKVEYAWRPPICYHCQVFGHNFKECKHRVVTVEETLEAMKTKSHNEVGATNDGKSNDGWQSVQSKRANRTDNESLNMQHEAFPNRNVWNYGRGGTNFRGRGGGYGRGGFNGTRNYNDNRNPVTYNKNNGSGSNNVDSAHATKSNVEVKAKDTSNGKVLPKEILKTRNSFGALNNEDEVGVRNDWQNMKTKIDVACDLGLEIPDDERKNWSKEFQDYYVLKCKELEKSKRRSQLLDRIKSLEKEIVGSNRGIEAVVNKKTESLVTEEMEKTGASRIQAYS</sequence>
<feature type="region of interest" description="Disordered" evidence="1">
    <location>
        <begin position="1"/>
        <end position="83"/>
    </location>
</feature>
<comment type="caution">
    <text evidence="2">The sequence shown here is derived from an EMBL/GenBank/DDBJ whole genome shotgun (WGS) entry which is preliminary data.</text>
</comment>
<accession>A0A2U1KPX3</accession>
<feature type="compositionally biased region" description="Polar residues" evidence="1">
    <location>
        <begin position="439"/>
        <end position="456"/>
    </location>
</feature>
<evidence type="ECO:0000313" key="2">
    <source>
        <dbReference type="EMBL" id="PWA38815.1"/>
    </source>
</evidence>
<evidence type="ECO:0000313" key="3">
    <source>
        <dbReference type="Proteomes" id="UP000245207"/>
    </source>
</evidence>
<protein>
    <recommendedName>
        <fullName evidence="4">Zinc knuckle CX2CX4HX4C</fullName>
    </recommendedName>
</protein>
<evidence type="ECO:0008006" key="4">
    <source>
        <dbReference type="Google" id="ProtNLM"/>
    </source>
</evidence>
<gene>
    <name evidence="2" type="ORF">CTI12_AA577890</name>
</gene>
<reference evidence="2 3" key="1">
    <citation type="journal article" date="2018" name="Mol. Plant">
        <title>The genome of Artemisia annua provides insight into the evolution of Asteraceae family and artemisinin biosynthesis.</title>
        <authorList>
            <person name="Shen Q."/>
            <person name="Zhang L."/>
            <person name="Liao Z."/>
            <person name="Wang S."/>
            <person name="Yan T."/>
            <person name="Shi P."/>
            <person name="Liu M."/>
            <person name="Fu X."/>
            <person name="Pan Q."/>
            <person name="Wang Y."/>
            <person name="Lv Z."/>
            <person name="Lu X."/>
            <person name="Zhang F."/>
            <person name="Jiang W."/>
            <person name="Ma Y."/>
            <person name="Chen M."/>
            <person name="Hao X."/>
            <person name="Li L."/>
            <person name="Tang Y."/>
            <person name="Lv G."/>
            <person name="Zhou Y."/>
            <person name="Sun X."/>
            <person name="Brodelius P.E."/>
            <person name="Rose J.K.C."/>
            <person name="Tang K."/>
        </authorList>
    </citation>
    <scope>NUCLEOTIDE SEQUENCE [LARGE SCALE GENOMIC DNA]</scope>
    <source>
        <strain evidence="3">cv. Huhao1</strain>
        <tissue evidence="2">Leaf</tissue>
    </source>
</reference>
<evidence type="ECO:0000256" key="1">
    <source>
        <dbReference type="SAM" id="MobiDB-lite"/>
    </source>
</evidence>
<proteinExistence type="predicted"/>
<dbReference type="Proteomes" id="UP000245207">
    <property type="component" value="Unassembled WGS sequence"/>
</dbReference>
<feature type="region of interest" description="Disordered" evidence="1">
    <location>
        <begin position="439"/>
        <end position="464"/>
    </location>
</feature>
<organism evidence="2 3">
    <name type="scientific">Artemisia annua</name>
    <name type="common">Sweet wormwood</name>
    <dbReference type="NCBI Taxonomy" id="35608"/>
    <lineage>
        <taxon>Eukaryota</taxon>
        <taxon>Viridiplantae</taxon>
        <taxon>Streptophyta</taxon>
        <taxon>Embryophyta</taxon>
        <taxon>Tracheophyta</taxon>
        <taxon>Spermatophyta</taxon>
        <taxon>Magnoliopsida</taxon>
        <taxon>eudicotyledons</taxon>
        <taxon>Gunneridae</taxon>
        <taxon>Pentapetalae</taxon>
        <taxon>asterids</taxon>
        <taxon>campanulids</taxon>
        <taxon>Asterales</taxon>
        <taxon>Asteraceae</taxon>
        <taxon>Asteroideae</taxon>
        <taxon>Anthemideae</taxon>
        <taxon>Artemisiinae</taxon>
        <taxon>Artemisia</taxon>
    </lineage>
</organism>
<dbReference type="EMBL" id="PKPP01015244">
    <property type="protein sequence ID" value="PWA38815.1"/>
    <property type="molecule type" value="Genomic_DNA"/>
</dbReference>
<feature type="compositionally biased region" description="Pro residues" evidence="1">
    <location>
        <begin position="1"/>
        <end position="17"/>
    </location>
</feature>